<protein>
    <submittedName>
        <fullName evidence="2">Uncharacterized protein</fullName>
    </submittedName>
</protein>
<feature type="chain" id="PRO_5046315745" evidence="1">
    <location>
        <begin position="26"/>
        <end position="110"/>
    </location>
</feature>
<sequence>MSSFINRGLLMATVAALLAAPSAFAASNTCKMAKEPWKCTTQSVPANPQGNFVHIDVSPRVKYKVYDSKNGAMVHSGRGGWTGTRKTITGLYGKYHVKAEGPGFVTINNN</sequence>
<comment type="caution">
    <text evidence="2">The sequence shown here is derived from an EMBL/GenBank/DDBJ whole genome shotgun (WGS) entry which is preliminary data.</text>
</comment>
<dbReference type="Proteomes" id="UP001291309">
    <property type="component" value="Unassembled WGS sequence"/>
</dbReference>
<name>A0ABU5H3I6_9BACT</name>
<reference evidence="2 3" key="1">
    <citation type="submission" date="2023-12" db="EMBL/GenBank/DDBJ databases">
        <title>the genome sequence of Hyalangium sp. s54d21.</title>
        <authorList>
            <person name="Zhang X."/>
        </authorList>
    </citation>
    <scope>NUCLEOTIDE SEQUENCE [LARGE SCALE GENOMIC DNA]</scope>
    <source>
        <strain evidence="3">s54d21</strain>
    </source>
</reference>
<accession>A0ABU5H3I6</accession>
<proteinExistence type="predicted"/>
<evidence type="ECO:0000313" key="3">
    <source>
        <dbReference type="Proteomes" id="UP001291309"/>
    </source>
</evidence>
<feature type="signal peptide" evidence="1">
    <location>
        <begin position="1"/>
        <end position="25"/>
    </location>
</feature>
<keyword evidence="3" id="KW-1185">Reference proteome</keyword>
<organism evidence="2 3">
    <name type="scientific">Hyalangium rubrum</name>
    <dbReference type="NCBI Taxonomy" id="3103134"/>
    <lineage>
        <taxon>Bacteria</taxon>
        <taxon>Pseudomonadati</taxon>
        <taxon>Myxococcota</taxon>
        <taxon>Myxococcia</taxon>
        <taxon>Myxococcales</taxon>
        <taxon>Cystobacterineae</taxon>
        <taxon>Archangiaceae</taxon>
        <taxon>Hyalangium</taxon>
    </lineage>
</organism>
<keyword evidence="1" id="KW-0732">Signal</keyword>
<evidence type="ECO:0000313" key="2">
    <source>
        <dbReference type="EMBL" id="MDY7228036.1"/>
    </source>
</evidence>
<dbReference type="RefSeq" id="WP_321546764.1">
    <property type="nucleotide sequence ID" value="NZ_JAXIVS010000005.1"/>
</dbReference>
<dbReference type="EMBL" id="JAXIVS010000005">
    <property type="protein sequence ID" value="MDY7228036.1"/>
    <property type="molecule type" value="Genomic_DNA"/>
</dbReference>
<evidence type="ECO:0000256" key="1">
    <source>
        <dbReference type="SAM" id="SignalP"/>
    </source>
</evidence>
<gene>
    <name evidence="2" type="ORF">SYV04_16580</name>
</gene>